<feature type="domain" description="Helicase C-terminal" evidence="4">
    <location>
        <begin position="872"/>
        <end position="1028"/>
    </location>
</feature>
<dbReference type="CDD" id="cd18012">
    <property type="entry name" value="DEXQc_arch_SWI2_SNF2"/>
    <property type="match status" value="1"/>
</dbReference>
<dbReference type="STRING" id="35756.GCA_001044155_02220"/>
<dbReference type="Proteomes" id="UP000254467">
    <property type="component" value="Unassembled WGS sequence"/>
</dbReference>
<evidence type="ECO:0000313" key="6">
    <source>
        <dbReference type="Proteomes" id="UP000254467"/>
    </source>
</evidence>
<dbReference type="InterPro" id="IPR000330">
    <property type="entry name" value="SNF2_N"/>
</dbReference>
<keyword evidence="5" id="KW-0547">Nucleotide-binding</keyword>
<dbReference type="PROSITE" id="PS51194">
    <property type="entry name" value="HELICASE_CTER"/>
    <property type="match status" value="1"/>
</dbReference>
<keyword evidence="5" id="KW-0067">ATP-binding</keyword>
<dbReference type="Pfam" id="PF00176">
    <property type="entry name" value="SNF2-rel_dom"/>
    <property type="match status" value="1"/>
</dbReference>
<dbReference type="EMBL" id="UFXQ01000001">
    <property type="protein sequence ID" value="STC70189.1"/>
    <property type="molecule type" value="Genomic_DNA"/>
</dbReference>
<dbReference type="Gene3D" id="3.40.50.300">
    <property type="entry name" value="P-loop containing nucleotide triphosphate hydrolases"/>
    <property type="match status" value="1"/>
</dbReference>
<evidence type="ECO:0000313" key="5">
    <source>
        <dbReference type="EMBL" id="STC70189.1"/>
    </source>
</evidence>
<name>A0A376CQ12_9CORY</name>
<dbReference type="InterPro" id="IPR049730">
    <property type="entry name" value="SNF2/RAD54-like_C"/>
</dbReference>
<keyword evidence="2" id="KW-0175">Coiled coil</keyword>
<organism evidence="5 6">
    <name type="scientific">Corynebacterium pilosum</name>
    <dbReference type="NCBI Taxonomy" id="35756"/>
    <lineage>
        <taxon>Bacteria</taxon>
        <taxon>Bacillati</taxon>
        <taxon>Actinomycetota</taxon>
        <taxon>Actinomycetes</taxon>
        <taxon>Mycobacteriales</taxon>
        <taxon>Corynebacteriaceae</taxon>
        <taxon>Corynebacterium</taxon>
    </lineage>
</organism>
<dbReference type="Pfam" id="PF00271">
    <property type="entry name" value="Helicase_C"/>
    <property type="match status" value="1"/>
</dbReference>
<protein>
    <submittedName>
        <fullName evidence="5">DNA/RNA helicase</fullName>
    </submittedName>
</protein>
<proteinExistence type="predicted"/>
<keyword evidence="6" id="KW-1185">Reference proteome</keyword>
<dbReference type="RefSeq" id="WP_018580884.1">
    <property type="nucleotide sequence ID" value="NZ_UFXQ01000001.1"/>
</dbReference>
<dbReference type="AlphaFoldDB" id="A0A376CQ12"/>
<dbReference type="InterPro" id="IPR001650">
    <property type="entry name" value="Helicase_C-like"/>
</dbReference>
<dbReference type="PROSITE" id="PS51192">
    <property type="entry name" value="HELICASE_ATP_BIND_1"/>
    <property type="match status" value="1"/>
</dbReference>
<dbReference type="OrthoDB" id="9760715at2"/>
<dbReference type="InterPro" id="IPR014001">
    <property type="entry name" value="Helicase_ATP-bd"/>
</dbReference>
<evidence type="ECO:0000259" key="3">
    <source>
        <dbReference type="PROSITE" id="PS51192"/>
    </source>
</evidence>
<reference evidence="5 6" key="1">
    <citation type="submission" date="2018-06" db="EMBL/GenBank/DDBJ databases">
        <authorList>
            <consortium name="Pathogen Informatics"/>
            <person name="Doyle S."/>
        </authorList>
    </citation>
    <scope>NUCLEOTIDE SEQUENCE [LARGE SCALE GENOMIC DNA]</scope>
    <source>
        <strain evidence="5 6">NCTC11862</strain>
    </source>
</reference>
<gene>
    <name evidence="5" type="ORF">NCTC11862_01998</name>
</gene>
<dbReference type="InterPro" id="IPR018247">
    <property type="entry name" value="EF_Hand_1_Ca_BS"/>
</dbReference>
<dbReference type="SMART" id="SM00487">
    <property type="entry name" value="DEXDc"/>
    <property type="match status" value="1"/>
</dbReference>
<dbReference type="Gene3D" id="3.40.50.10810">
    <property type="entry name" value="Tandem AAA-ATPase domain"/>
    <property type="match status" value="1"/>
</dbReference>
<evidence type="ECO:0000259" key="4">
    <source>
        <dbReference type="PROSITE" id="PS51194"/>
    </source>
</evidence>
<dbReference type="GO" id="GO:0005524">
    <property type="term" value="F:ATP binding"/>
    <property type="evidence" value="ECO:0007669"/>
    <property type="project" value="InterPro"/>
</dbReference>
<dbReference type="PROSITE" id="PS00018">
    <property type="entry name" value="EF_HAND_1"/>
    <property type="match status" value="1"/>
</dbReference>
<keyword evidence="1" id="KW-0378">Hydrolase</keyword>
<dbReference type="SMART" id="SM00490">
    <property type="entry name" value="HELICc"/>
    <property type="match status" value="1"/>
</dbReference>
<dbReference type="PANTHER" id="PTHR10799">
    <property type="entry name" value="SNF2/RAD54 HELICASE FAMILY"/>
    <property type="match status" value="1"/>
</dbReference>
<dbReference type="GO" id="GO:0004386">
    <property type="term" value="F:helicase activity"/>
    <property type="evidence" value="ECO:0007669"/>
    <property type="project" value="UniProtKB-KW"/>
</dbReference>
<feature type="domain" description="Helicase ATP-binding" evidence="3">
    <location>
        <begin position="575"/>
        <end position="738"/>
    </location>
</feature>
<dbReference type="GO" id="GO:0016787">
    <property type="term" value="F:hydrolase activity"/>
    <property type="evidence" value="ECO:0007669"/>
    <property type="project" value="UniProtKB-KW"/>
</dbReference>
<dbReference type="InterPro" id="IPR027417">
    <property type="entry name" value="P-loop_NTPase"/>
</dbReference>
<dbReference type="Pfam" id="PF12419">
    <property type="entry name" value="DUF3670"/>
    <property type="match status" value="1"/>
</dbReference>
<sequence length="1043" mass="115503">MADYLVHGLWLADSGLNLWVEQVHGHRIILPSQVPSGTFPPVIEAMLNDDQFRRRVSATLQTPKGRQVNLRIPAAAFAPDEAISFLEQISFLDQDSPAATRAQRESVAPDLYWILRMYKGLTEFIRAGRVSIRVQYIDNQWFPEWQLGTGLEERGWLADMVAAAPGAIVVNNVNLSESIAQTFVHWITSARLRHVLEEERAYPLHDFVDSLLRSQPLRRGGPQLLKHITAWNGSITAVNVQMVFIVEQPDATDSVDAVATNTGDDRWPVRVQVRSGTDAPRPIRLAELDPTSTEKLKSSLRRAMEITPRVDATLHPPIGTQGDPNNVGDWDTYLTTDQIVQFVQHDAAALRAAGFAVMLPRAWSTAETTAKLHVARAHDPADAATVTRLGFDQLLTYDWRLSVGDVDLTDEEMAELVNSKTGLIKLRGEWVLADTSSLSKISDYMEQLAAQSRAGLKRRMEQAAMRAEIAKSNGAEDAEELAAEAERLREEYNAAASGEGEGGLDADGNGMVSAAELRELALESMASEPIEFEGSPWFTSLIGGQEMPAPLRVDVPDTVTAELRDYQRRGVDWLYFMSRNNLGAVLADDMGLGKTLQLLTMLAVEHERGDVAGPTLVVAPTSVVGNWANEAKRFVPGLKVAVHHGSDRLHGAELFEAMESLDVLITSYGVVGRDFSELSQFDWDHVVLDEAQAIKNSSTRASKSVRAIPARHRIALTGTPIENRLSEMRSILDFVNPGMLGSATFFRNHFAKAIEGSRDEDLAAEMGERLRRLTAPFILRRLKTDPSIIDDLPEKAEEIVVVDMTTEQAAMYKALTDSMQRALSERSGMARKGLVLATITRIKQICNHPSHYLGDGSPVTLNGAHRSGKVEKLMELLRKAVEEDRRVLIFTQYKAFGDILQPYISSRLGEDIPFLHGGVSKNKRDNMVAHFQSEDGPRAMLLSLKAGGTGLNLTAASMVVHMDRWWNPAVENQATDRAYRIGQDKNVDVYKMITRGTMEESIQDVLDGKMQLAGTVVGEGEGWITELEPDDLQRLMAYRAEKE</sequence>
<evidence type="ECO:0000256" key="2">
    <source>
        <dbReference type="SAM" id="Coils"/>
    </source>
</evidence>
<evidence type="ECO:0000256" key="1">
    <source>
        <dbReference type="ARBA" id="ARBA00022801"/>
    </source>
</evidence>
<accession>A0A376CQ12</accession>
<feature type="coiled-coil region" evidence="2">
    <location>
        <begin position="453"/>
        <end position="498"/>
    </location>
</feature>
<dbReference type="InterPro" id="IPR022138">
    <property type="entry name" value="DUF3670"/>
</dbReference>
<dbReference type="CDD" id="cd18793">
    <property type="entry name" value="SF2_C_SNF"/>
    <property type="match status" value="1"/>
</dbReference>
<dbReference type="InterPro" id="IPR038718">
    <property type="entry name" value="SNF2-like_sf"/>
</dbReference>
<dbReference type="SUPFAM" id="SSF52540">
    <property type="entry name" value="P-loop containing nucleoside triphosphate hydrolases"/>
    <property type="match status" value="2"/>
</dbReference>
<keyword evidence="5" id="KW-0347">Helicase</keyword>